<keyword evidence="3" id="KW-1185">Reference proteome</keyword>
<dbReference type="InterPro" id="IPR038729">
    <property type="entry name" value="Rad50/SbcC_AAA"/>
</dbReference>
<dbReference type="GO" id="GO:0000731">
    <property type="term" value="P:DNA synthesis involved in DNA repair"/>
    <property type="evidence" value="ECO:0007669"/>
    <property type="project" value="TreeGrafter"/>
</dbReference>
<gene>
    <name evidence="2" type="ORF">FHS83_000920</name>
</gene>
<reference evidence="2 3" key="1">
    <citation type="submission" date="2020-03" db="EMBL/GenBank/DDBJ databases">
        <title>Genomic Encyclopedia of Type Strains, Phase IV (KMG-IV): sequencing the most valuable type-strain genomes for metagenomic binning, comparative biology and taxonomic classification.</title>
        <authorList>
            <person name="Goeker M."/>
        </authorList>
    </citation>
    <scope>NUCLEOTIDE SEQUENCE [LARGE SCALE GENOMIC DNA]</scope>
    <source>
        <strain evidence="2 3">DSM 19867</strain>
    </source>
</reference>
<proteinExistence type="predicted"/>
<protein>
    <recommendedName>
        <fullName evidence="1">AAA+ ATPase domain-containing protein</fullName>
    </recommendedName>
</protein>
<dbReference type="Proteomes" id="UP000570514">
    <property type="component" value="Unassembled WGS sequence"/>
</dbReference>
<evidence type="ECO:0000313" key="3">
    <source>
        <dbReference type="Proteomes" id="UP000570514"/>
    </source>
</evidence>
<accession>A0A846MX17</accession>
<name>A0A846MX17_9PROT</name>
<dbReference type="EMBL" id="JAASRM010000001">
    <property type="protein sequence ID" value="NIK87602.1"/>
    <property type="molecule type" value="Genomic_DNA"/>
</dbReference>
<sequence>MKITRLGIANLRAFEQASFDFDSGFTLLVGVNGVGKTTVLEALRVCLSRVLPKFTASRSRPVPFGLDDIQVGAPALTVDLDLKINGEAHHLLIHKQREQSVPHKGGVVREQTFATPDRETLSPEFGGRFRALKTAKEQPVAVYFATRRSLVSDEQVKTGKAGGGQAAAFADALVARPLRLAEFAQWMHAQKILSGEEPKLRMHLQALQTAARRFLPGCQELWAEVEEKPRLMITKSGVTLDARQLSDGERSLLVLVLDLARRLSQANPGLDDPVRDGAAVVLIDELDMHMHPLWQRQVMSLLTSTFPNCQFVATTHSPQIIGETHPERIILLQAEGGRITPVRCGQAYGLDTNYILEHLMGTPSRPEPARRAIADIEAALDGGELDQARTLLAKLRALIHGDDPTVVGLEATINNLEALGDAADQ</sequence>
<dbReference type="RefSeq" id="WP_167081365.1">
    <property type="nucleotide sequence ID" value="NZ_BAAADC010000001.1"/>
</dbReference>
<dbReference type="InterPro" id="IPR003959">
    <property type="entry name" value="ATPase_AAA_core"/>
</dbReference>
<dbReference type="SMART" id="SM00382">
    <property type="entry name" value="AAA"/>
    <property type="match status" value="1"/>
</dbReference>
<feature type="domain" description="AAA+ ATPase" evidence="1">
    <location>
        <begin position="22"/>
        <end position="340"/>
    </location>
</feature>
<dbReference type="AlphaFoldDB" id="A0A846MX17"/>
<evidence type="ECO:0000259" key="1">
    <source>
        <dbReference type="SMART" id="SM00382"/>
    </source>
</evidence>
<evidence type="ECO:0000313" key="2">
    <source>
        <dbReference type="EMBL" id="NIK87602.1"/>
    </source>
</evidence>
<dbReference type="GO" id="GO:0006302">
    <property type="term" value="P:double-strand break repair"/>
    <property type="evidence" value="ECO:0007669"/>
    <property type="project" value="InterPro"/>
</dbReference>
<dbReference type="GO" id="GO:0016887">
    <property type="term" value="F:ATP hydrolysis activity"/>
    <property type="evidence" value="ECO:0007669"/>
    <property type="project" value="InterPro"/>
</dbReference>
<dbReference type="PANTHER" id="PTHR32182:SF23">
    <property type="entry name" value="ATP BINDING PROTEIN"/>
    <property type="match status" value="1"/>
</dbReference>
<organism evidence="2 3">
    <name type="scientific">Rhizomicrobium palustre</name>
    <dbReference type="NCBI Taxonomy" id="189966"/>
    <lineage>
        <taxon>Bacteria</taxon>
        <taxon>Pseudomonadati</taxon>
        <taxon>Pseudomonadota</taxon>
        <taxon>Alphaproteobacteria</taxon>
        <taxon>Micropepsales</taxon>
        <taxon>Micropepsaceae</taxon>
        <taxon>Rhizomicrobium</taxon>
    </lineage>
</organism>
<comment type="caution">
    <text evidence="2">The sequence shown here is derived from an EMBL/GenBank/DDBJ whole genome shotgun (WGS) entry which is preliminary data.</text>
</comment>
<dbReference type="GO" id="GO:0005524">
    <property type="term" value="F:ATP binding"/>
    <property type="evidence" value="ECO:0007669"/>
    <property type="project" value="InterPro"/>
</dbReference>
<dbReference type="Pfam" id="PF13304">
    <property type="entry name" value="AAA_21"/>
    <property type="match status" value="1"/>
</dbReference>
<dbReference type="Pfam" id="PF13476">
    <property type="entry name" value="AAA_23"/>
    <property type="match status" value="1"/>
</dbReference>
<dbReference type="InterPro" id="IPR003593">
    <property type="entry name" value="AAA+_ATPase"/>
</dbReference>
<dbReference type="PANTHER" id="PTHR32182">
    <property type="entry name" value="DNA REPLICATION AND REPAIR PROTEIN RECF"/>
    <property type="match status" value="1"/>
</dbReference>
<dbReference type="Gene3D" id="3.40.50.300">
    <property type="entry name" value="P-loop containing nucleotide triphosphate hydrolases"/>
    <property type="match status" value="2"/>
</dbReference>
<dbReference type="InterPro" id="IPR027417">
    <property type="entry name" value="P-loop_NTPase"/>
</dbReference>
<dbReference type="SUPFAM" id="SSF52540">
    <property type="entry name" value="P-loop containing nucleoside triphosphate hydrolases"/>
    <property type="match status" value="1"/>
</dbReference>